<proteinExistence type="predicted"/>
<comment type="caution">
    <text evidence="1">The sequence shown here is derived from an EMBL/GenBank/DDBJ whole genome shotgun (WGS) entry which is preliminary data.</text>
</comment>
<organism evidence="1 2">
    <name type="scientific">Ensete ventricosum</name>
    <name type="common">Abyssinian banana</name>
    <name type="synonym">Musa ensete</name>
    <dbReference type="NCBI Taxonomy" id="4639"/>
    <lineage>
        <taxon>Eukaryota</taxon>
        <taxon>Viridiplantae</taxon>
        <taxon>Streptophyta</taxon>
        <taxon>Embryophyta</taxon>
        <taxon>Tracheophyta</taxon>
        <taxon>Spermatophyta</taxon>
        <taxon>Magnoliopsida</taxon>
        <taxon>Liliopsida</taxon>
        <taxon>Zingiberales</taxon>
        <taxon>Musaceae</taxon>
        <taxon>Ensete</taxon>
    </lineage>
</organism>
<protein>
    <submittedName>
        <fullName evidence="1">Uncharacterized protein</fullName>
    </submittedName>
</protein>
<dbReference type="AlphaFoldDB" id="A0A427A2W6"/>
<accession>A0A427A2W6</accession>
<dbReference type="Proteomes" id="UP000287651">
    <property type="component" value="Unassembled WGS sequence"/>
</dbReference>
<gene>
    <name evidence="1" type="ORF">B296_00014080</name>
</gene>
<dbReference type="EMBL" id="AMZH03003958">
    <property type="protein sequence ID" value="RRT70599.1"/>
    <property type="molecule type" value="Genomic_DNA"/>
</dbReference>
<evidence type="ECO:0000313" key="1">
    <source>
        <dbReference type="EMBL" id="RRT70599.1"/>
    </source>
</evidence>
<reference evidence="1 2" key="1">
    <citation type="journal article" date="2014" name="Agronomy (Basel)">
        <title>A Draft Genome Sequence for Ensete ventricosum, the Drought-Tolerant Tree Against Hunger.</title>
        <authorList>
            <person name="Harrison J."/>
            <person name="Moore K.A."/>
            <person name="Paszkiewicz K."/>
            <person name="Jones T."/>
            <person name="Grant M."/>
            <person name="Ambacheew D."/>
            <person name="Muzemil S."/>
            <person name="Studholme D.J."/>
        </authorList>
    </citation>
    <scope>NUCLEOTIDE SEQUENCE [LARGE SCALE GENOMIC DNA]</scope>
</reference>
<evidence type="ECO:0000313" key="2">
    <source>
        <dbReference type="Proteomes" id="UP000287651"/>
    </source>
</evidence>
<name>A0A427A2W6_ENSVE</name>
<sequence length="52" mass="6074">MTVINITRSHTQSQVSIDFSCTVSKIQNIGHSRCISPWKVVRARFRKRTRRS</sequence>